<comment type="function">
    <text evidence="5">A non-essential component of RNA polymerase (RNAP).</text>
</comment>
<evidence type="ECO:0000256" key="3">
    <source>
        <dbReference type="ARBA" id="ARBA00022695"/>
    </source>
</evidence>
<dbReference type="Pfam" id="PF07288">
    <property type="entry name" value="RpoY"/>
    <property type="match status" value="1"/>
</dbReference>
<evidence type="ECO:0000313" key="6">
    <source>
        <dbReference type="EMBL" id="AKG73649.1"/>
    </source>
</evidence>
<evidence type="ECO:0000313" key="7">
    <source>
        <dbReference type="EMBL" id="SFK53828.1"/>
    </source>
</evidence>
<gene>
    <name evidence="5" type="primary">rpoY</name>
    <name evidence="6" type="ORF">AAT16_05125</name>
    <name evidence="7" type="ORF">SAMN05216235_0263</name>
</gene>
<dbReference type="GO" id="GO:0003899">
    <property type="term" value="F:DNA-directed RNA polymerase activity"/>
    <property type="evidence" value="ECO:0007669"/>
    <property type="project" value="UniProtKB-UniRule"/>
</dbReference>
<dbReference type="OrthoDB" id="2147503at2"/>
<dbReference type="EC" id="2.7.7.6" evidence="5"/>
<evidence type="ECO:0000256" key="4">
    <source>
        <dbReference type="ARBA" id="ARBA00023163"/>
    </source>
</evidence>
<name>A0A0F7HKH9_9STAP</name>
<proteinExistence type="inferred from homology"/>
<keyword evidence="1 5" id="KW-0240">DNA-directed RNA polymerase</keyword>
<comment type="subunit">
    <text evidence="5">RNAP is composed of a core of 2 alpha, a beta and a beta' subunit. The core is associated with a delta subunit, and at least one of epsilon or omega. When a sigma factor is associated with the core the holoenzyme is formed, which can initiate transcription.</text>
</comment>
<reference evidence="6 8" key="1">
    <citation type="journal article" date="2015" name="Int. J. Syst. Evol. Microbiol.">
        <title>Complete genome sequence of Salinicoccus halodurans H3B36, isolated from the Qaidam Basin in China.</title>
        <authorList>
            <person name="Jiang K."/>
            <person name="Xue Y."/>
            <person name="Ma Y."/>
        </authorList>
    </citation>
    <scope>NUCLEOTIDE SEQUENCE [LARGE SCALE GENOMIC DNA]</scope>
    <source>
        <strain evidence="6 8">H3B36</strain>
    </source>
</reference>
<keyword evidence="3 5" id="KW-0548">Nucleotidyltransferase</keyword>
<sequence>MAVFKVFFQETLDTRIIREDTHTRYFEAESETQVRRALKDESYNIEFVQELSPEHLEYEKENNTDFNVENV</sequence>
<dbReference type="KEGG" id="shv:AAT16_05125"/>
<dbReference type="Gene3D" id="3.10.20.730">
    <property type="entry name" value="RNAP, epsilon subunit-like"/>
    <property type="match status" value="1"/>
</dbReference>
<dbReference type="EMBL" id="CP011366">
    <property type="protein sequence ID" value="AKG73649.1"/>
    <property type="molecule type" value="Genomic_DNA"/>
</dbReference>
<evidence type="ECO:0000313" key="8">
    <source>
        <dbReference type="Proteomes" id="UP000034029"/>
    </source>
</evidence>
<protein>
    <recommendedName>
        <fullName evidence="5">DNA-directed RNA polymerase subunit epsilon</fullName>
        <shortName evidence="5">RNAP epsilon subunit</shortName>
        <ecNumber evidence="5">2.7.7.6</ecNumber>
    </recommendedName>
    <alternativeName>
        <fullName evidence="5">RNA polymerase epsilon subunit</fullName>
    </alternativeName>
    <alternativeName>
        <fullName evidence="5">Transcriptase subunit epsilon</fullName>
    </alternativeName>
</protein>
<dbReference type="GO" id="GO:0003677">
    <property type="term" value="F:DNA binding"/>
    <property type="evidence" value="ECO:0007669"/>
    <property type="project" value="UniProtKB-UniRule"/>
</dbReference>
<reference evidence="8" key="2">
    <citation type="submission" date="2015-04" db="EMBL/GenBank/DDBJ databases">
        <title>Complete genome sequence of Salinicoccus halodurans strain H3B36, isolated from the Qaidam basin of China.</title>
        <authorList>
            <person name="Ma Y."/>
            <person name="Jiang K."/>
            <person name="Xue Y."/>
        </authorList>
    </citation>
    <scope>NUCLEOTIDE SEQUENCE [LARGE SCALE GENOMIC DNA]</scope>
    <source>
        <strain evidence="8">H3B36</strain>
    </source>
</reference>
<dbReference type="EMBL" id="FOTB01000001">
    <property type="protein sequence ID" value="SFK53828.1"/>
    <property type="molecule type" value="Genomic_DNA"/>
</dbReference>
<dbReference type="HAMAP" id="MF_01553">
    <property type="entry name" value="RNApol_bact_RpoY"/>
    <property type="match status" value="1"/>
</dbReference>
<evidence type="ECO:0000256" key="1">
    <source>
        <dbReference type="ARBA" id="ARBA00022478"/>
    </source>
</evidence>
<comment type="similarity">
    <text evidence="5">Belongs to the RNA polymerase subunit epsilon family.</text>
</comment>
<evidence type="ECO:0000313" key="9">
    <source>
        <dbReference type="Proteomes" id="UP000183090"/>
    </source>
</evidence>
<evidence type="ECO:0000256" key="2">
    <source>
        <dbReference type="ARBA" id="ARBA00022679"/>
    </source>
</evidence>
<keyword evidence="4 5" id="KW-0804">Transcription</keyword>
<keyword evidence="2 5" id="KW-0808">Transferase</keyword>
<dbReference type="RefSeq" id="WP_046789839.1">
    <property type="nucleotide sequence ID" value="NZ_CP011366.1"/>
</dbReference>
<evidence type="ECO:0000256" key="5">
    <source>
        <dbReference type="HAMAP-Rule" id="MF_01553"/>
    </source>
</evidence>
<reference evidence="7 9" key="3">
    <citation type="submission" date="2016-10" db="EMBL/GenBank/DDBJ databases">
        <authorList>
            <person name="Varghese N."/>
            <person name="Submissions S."/>
        </authorList>
    </citation>
    <scope>NUCLEOTIDE SEQUENCE [LARGE SCALE GENOMIC DNA]</scope>
    <source>
        <strain evidence="7 9">CGMCC 1.6501</strain>
    </source>
</reference>
<dbReference type="InterPro" id="IPR009907">
    <property type="entry name" value="RpoY"/>
</dbReference>
<keyword evidence="8" id="KW-1185">Reference proteome</keyword>
<dbReference type="AlphaFoldDB" id="A0A0F7HKH9"/>
<dbReference type="GO" id="GO:0006351">
    <property type="term" value="P:DNA-templated transcription"/>
    <property type="evidence" value="ECO:0007669"/>
    <property type="project" value="UniProtKB-UniRule"/>
</dbReference>
<dbReference type="GO" id="GO:0000428">
    <property type="term" value="C:DNA-directed RNA polymerase complex"/>
    <property type="evidence" value="ECO:0007669"/>
    <property type="project" value="UniProtKB-KW"/>
</dbReference>
<organism evidence="7 9">
    <name type="scientific">Salinicoccus halodurans</name>
    <dbReference type="NCBI Taxonomy" id="407035"/>
    <lineage>
        <taxon>Bacteria</taxon>
        <taxon>Bacillati</taxon>
        <taxon>Bacillota</taxon>
        <taxon>Bacilli</taxon>
        <taxon>Bacillales</taxon>
        <taxon>Staphylococcaceae</taxon>
        <taxon>Salinicoccus</taxon>
    </lineage>
</organism>
<comment type="catalytic activity">
    <reaction evidence="5">
        <text>RNA(n) + a ribonucleoside 5'-triphosphate = RNA(n+1) + diphosphate</text>
        <dbReference type="Rhea" id="RHEA:21248"/>
        <dbReference type="Rhea" id="RHEA-COMP:14527"/>
        <dbReference type="Rhea" id="RHEA-COMP:17342"/>
        <dbReference type="ChEBI" id="CHEBI:33019"/>
        <dbReference type="ChEBI" id="CHEBI:61557"/>
        <dbReference type="ChEBI" id="CHEBI:140395"/>
        <dbReference type="EC" id="2.7.7.6"/>
    </reaction>
</comment>
<dbReference type="Proteomes" id="UP000034029">
    <property type="component" value="Chromosome"/>
</dbReference>
<accession>A0A0F7HKH9</accession>
<dbReference type="Proteomes" id="UP000183090">
    <property type="component" value="Unassembled WGS sequence"/>
</dbReference>